<evidence type="ECO:0000313" key="11">
    <source>
        <dbReference type="Proteomes" id="UP001195483"/>
    </source>
</evidence>
<dbReference type="SUPFAM" id="SSF53335">
    <property type="entry name" value="S-adenosyl-L-methionine-dependent methyltransferases"/>
    <property type="match status" value="1"/>
</dbReference>
<organism evidence="10 11">
    <name type="scientific">Potamilus streckersoni</name>
    <dbReference type="NCBI Taxonomy" id="2493646"/>
    <lineage>
        <taxon>Eukaryota</taxon>
        <taxon>Metazoa</taxon>
        <taxon>Spiralia</taxon>
        <taxon>Lophotrochozoa</taxon>
        <taxon>Mollusca</taxon>
        <taxon>Bivalvia</taxon>
        <taxon>Autobranchia</taxon>
        <taxon>Heteroconchia</taxon>
        <taxon>Palaeoheterodonta</taxon>
        <taxon>Unionida</taxon>
        <taxon>Unionoidea</taxon>
        <taxon>Unionidae</taxon>
        <taxon>Ambleminae</taxon>
        <taxon>Lampsilini</taxon>
        <taxon>Potamilus</taxon>
    </lineage>
</organism>
<comment type="catalytic activity">
    <reaction evidence="8">
        <text>a 2'-deoxycytidine in DNA + S-adenosyl-L-methionine = an N(4)-methyl-2'-deoxycytidine in DNA + S-adenosyl-L-homocysteine + H(+)</text>
        <dbReference type="Rhea" id="RHEA:16857"/>
        <dbReference type="Rhea" id="RHEA-COMP:11369"/>
        <dbReference type="Rhea" id="RHEA-COMP:13674"/>
        <dbReference type="ChEBI" id="CHEBI:15378"/>
        <dbReference type="ChEBI" id="CHEBI:57856"/>
        <dbReference type="ChEBI" id="CHEBI:59789"/>
        <dbReference type="ChEBI" id="CHEBI:85452"/>
        <dbReference type="ChEBI" id="CHEBI:137933"/>
        <dbReference type="EC" id="2.1.1.113"/>
    </reaction>
</comment>
<dbReference type="Pfam" id="PF01555">
    <property type="entry name" value="N6_N4_Mtase"/>
    <property type="match status" value="1"/>
</dbReference>
<evidence type="ECO:0000256" key="6">
    <source>
        <dbReference type="ARBA" id="ARBA00022747"/>
    </source>
</evidence>
<evidence type="ECO:0000259" key="9">
    <source>
        <dbReference type="Pfam" id="PF01555"/>
    </source>
</evidence>
<evidence type="ECO:0000256" key="4">
    <source>
        <dbReference type="ARBA" id="ARBA00022679"/>
    </source>
</evidence>
<dbReference type="PRINTS" id="PR00508">
    <property type="entry name" value="S21N4MTFRASE"/>
</dbReference>
<evidence type="ECO:0000256" key="1">
    <source>
        <dbReference type="ARBA" id="ARBA00010203"/>
    </source>
</evidence>
<dbReference type="EMBL" id="JAEAOA010000085">
    <property type="protein sequence ID" value="KAK3604852.1"/>
    <property type="molecule type" value="Genomic_DNA"/>
</dbReference>
<feature type="domain" description="DNA methylase N-4/N-6" evidence="9">
    <location>
        <begin position="204"/>
        <end position="393"/>
    </location>
</feature>
<evidence type="ECO:0000256" key="3">
    <source>
        <dbReference type="ARBA" id="ARBA00022603"/>
    </source>
</evidence>
<dbReference type="GO" id="GO:0015667">
    <property type="term" value="F:site-specific DNA-methyltransferase (cytosine-N4-specific) activity"/>
    <property type="evidence" value="ECO:0007669"/>
    <property type="project" value="UniProtKB-EC"/>
</dbReference>
<dbReference type="InterPro" id="IPR016024">
    <property type="entry name" value="ARM-type_fold"/>
</dbReference>
<protein>
    <recommendedName>
        <fullName evidence="2">site-specific DNA-methyltransferase (cytosine-N(4)-specific)</fullName>
        <ecNumber evidence="2">2.1.1.113</ecNumber>
    </recommendedName>
</protein>
<dbReference type="Pfam" id="PF13646">
    <property type="entry name" value="HEAT_2"/>
    <property type="match status" value="1"/>
</dbReference>
<dbReference type="InterPro" id="IPR011989">
    <property type="entry name" value="ARM-like"/>
</dbReference>
<proteinExistence type="inferred from homology"/>
<dbReference type="Gene3D" id="1.25.10.10">
    <property type="entry name" value="Leucine-rich Repeat Variant"/>
    <property type="match status" value="1"/>
</dbReference>
<keyword evidence="3" id="KW-0489">Methyltransferase</keyword>
<evidence type="ECO:0000313" key="10">
    <source>
        <dbReference type="EMBL" id="KAK3604852.1"/>
    </source>
</evidence>
<keyword evidence="6" id="KW-0680">Restriction system</keyword>
<keyword evidence="5" id="KW-0949">S-adenosyl-L-methionine</keyword>
<reference evidence="10" key="2">
    <citation type="journal article" date="2021" name="Genome Biol. Evol.">
        <title>Developing a high-quality reference genome for a parasitic bivalve with doubly uniparental inheritance (Bivalvia: Unionida).</title>
        <authorList>
            <person name="Smith C.H."/>
        </authorList>
    </citation>
    <scope>NUCLEOTIDE SEQUENCE</scope>
    <source>
        <strain evidence="10">CHS0354</strain>
        <tissue evidence="10">Mantle</tissue>
    </source>
</reference>
<dbReference type="InterPro" id="IPR001091">
    <property type="entry name" value="RM_Methyltransferase"/>
</dbReference>
<dbReference type="Proteomes" id="UP001195483">
    <property type="component" value="Unassembled WGS sequence"/>
</dbReference>
<evidence type="ECO:0000256" key="5">
    <source>
        <dbReference type="ARBA" id="ARBA00022691"/>
    </source>
</evidence>
<dbReference type="Gene3D" id="3.40.50.150">
    <property type="entry name" value="Vaccinia Virus protein VP39"/>
    <property type="match status" value="1"/>
</dbReference>
<dbReference type="PROSITE" id="PS00093">
    <property type="entry name" value="N4_MTASE"/>
    <property type="match status" value="1"/>
</dbReference>
<evidence type="ECO:0000256" key="7">
    <source>
        <dbReference type="ARBA" id="ARBA00023125"/>
    </source>
</evidence>
<dbReference type="Pfam" id="PF09516">
    <property type="entry name" value="RE_CfrBI"/>
    <property type="match status" value="1"/>
</dbReference>
<gene>
    <name evidence="10" type="ORF">CHS0354_000514</name>
</gene>
<comment type="similarity">
    <text evidence="1">Belongs to the N(4)/N(6)-methyltransferase family. N(4) subfamily.</text>
</comment>
<dbReference type="InterPro" id="IPR029063">
    <property type="entry name" value="SAM-dependent_MTases_sf"/>
</dbReference>
<keyword evidence="4" id="KW-0808">Transferase</keyword>
<dbReference type="InterPro" id="IPR017985">
    <property type="entry name" value="MeTrfase_CN4_CS"/>
</dbReference>
<evidence type="ECO:0000256" key="8">
    <source>
        <dbReference type="ARBA" id="ARBA00049120"/>
    </source>
</evidence>
<name>A0AAE0T6V4_9BIVA</name>
<keyword evidence="7" id="KW-0238">DNA-binding</keyword>
<sequence length="660" mass="76377">MLTKEYIKDLKSNGNGAIGHLVKDYKDSGSLTFILENLGQLPKDFDGSFLPELLTHKNASVRLWTVKTFGKLDKEEYLATLKETALNDTDTTVRREAVSSIGRMRRKKGKKILFEILKDKDPKIVSQAIRGLLVFKGEEEVDEHLKTLVNHENEMVRTVIYKEYFAEINDKNSQPHTESYDYLKNVVVNADNIEAMKLLKDESIHLTFTSPPYYNARDYSIYPSYKHYLEFLADVFKEVHRITKEGRFLIVNTSPIIIPRISRAHSSKRYPIPFDIHPYLMEMGWEFIDDIVWLKPEASVKNRIGGFMQHRKPLGYKPNSVTEYLMVYRKSTEKLLDWNIKQYDWNTILESKVADGYETTNVWKIDPCFDKVHSAVFPVELCKRVIQYYSYKEFLQFAIDFFKKVIEAKLANQDVTIDWYKQTFLNRSLSSEEIAINSGLNKKTITNMYNSASREIVIDASNEHYDVLYQSISSLIEAQPDIDLTLTIKFRGVSVELNINESLIVINTLAVKRSALRGGLWSTAGKRVEKYLMATLCKVFSVPFEHFDQSKIPPSMREVDFYLIKGETYSRCEVKMMGRGNPESADAIFARESNVFVADKLSDLNKQQADMLKVKWVELRGEDGYKRFATVLQQLDIPHQDFSGDLDKHLDKILSELLDK</sequence>
<dbReference type="GO" id="GO:0009307">
    <property type="term" value="P:DNA restriction-modification system"/>
    <property type="evidence" value="ECO:0007669"/>
    <property type="project" value="UniProtKB-KW"/>
</dbReference>
<dbReference type="EC" id="2.1.1.113" evidence="2"/>
<reference evidence="10" key="1">
    <citation type="journal article" date="2021" name="Genome Biol. Evol.">
        <title>A High-Quality Reference Genome for a Parasitic Bivalve with Doubly Uniparental Inheritance (Bivalvia: Unionida).</title>
        <authorList>
            <person name="Smith C.H."/>
        </authorList>
    </citation>
    <scope>NUCLEOTIDE SEQUENCE</scope>
    <source>
        <strain evidence="10">CHS0354</strain>
    </source>
</reference>
<dbReference type="InterPro" id="IPR002941">
    <property type="entry name" value="DNA_methylase_N4/N6"/>
</dbReference>
<dbReference type="GO" id="GO:0032259">
    <property type="term" value="P:methylation"/>
    <property type="evidence" value="ECO:0007669"/>
    <property type="project" value="UniProtKB-KW"/>
</dbReference>
<dbReference type="GO" id="GO:0008170">
    <property type="term" value="F:N-methyltransferase activity"/>
    <property type="evidence" value="ECO:0007669"/>
    <property type="project" value="InterPro"/>
</dbReference>
<keyword evidence="11" id="KW-1185">Reference proteome</keyword>
<accession>A0AAE0T6V4</accession>
<comment type="caution">
    <text evidence="10">The sequence shown here is derived from an EMBL/GenBank/DDBJ whole genome shotgun (WGS) entry which is preliminary data.</text>
</comment>
<dbReference type="InterPro" id="IPR019042">
    <property type="entry name" value="Restrct_endonuc_II_CfrBI"/>
</dbReference>
<dbReference type="SUPFAM" id="SSF48371">
    <property type="entry name" value="ARM repeat"/>
    <property type="match status" value="1"/>
</dbReference>
<dbReference type="GO" id="GO:0003677">
    <property type="term" value="F:DNA binding"/>
    <property type="evidence" value="ECO:0007669"/>
    <property type="project" value="UniProtKB-KW"/>
</dbReference>
<dbReference type="AlphaFoldDB" id="A0AAE0T6V4"/>
<reference evidence="10" key="3">
    <citation type="submission" date="2023-05" db="EMBL/GenBank/DDBJ databases">
        <authorList>
            <person name="Smith C.H."/>
        </authorList>
    </citation>
    <scope>NUCLEOTIDE SEQUENCE</scope>
    <source>
        <strain evidence="10">CHS0354</strain>
        <tissue evidence="10">Mantle</tissue>
    </source>
</reference>
<evidence type="ECO:0000256" key="2">
    <source>
        <dbReference type="ARBA" id="ARBA00012185"/>
    </source>
</evidence>